<evidence type="ECO:0000256" key="2">
    <source>
        <dbReference type="ARBA" id="ARBA00022694"/>
    </source>
</evidence>
<evidence type="ECO:0000313" key="9">
    <source>
        <dbReference type="Proteomes" id="UP000094379"/>
    </source>
</evidence>
<dbReference type="PATRIC" id="fig|291169.3.peg.2351"/>
<dbReference type="NCBIfam" id="TIGR01388">
    <property type="entry name" value="rnd"/>
    <property type="match status" value="1"/>
</dbReference>
<dbReference type="PANTHER" id="PTHR47649">
    <property type="entry name" value="RIBONUCLEASE D"/>
    <property type="match status" value="1"/>
</dbReference>
<evidence type="ECO:0000256" key="1">
    <source>
        <dbReference type="ARBA" id="ARBA00022490"/>
    </source>
</evidence>
<dbReference type="InterPro" id="IPR002562">
    <property type="entry name" value="3'-5'_exonuclease_dom"/>
</dbReference>
<organism evidence="8 9">
    <name type="scientific">Methylophaga muralis</name>
    <dbReference type="NCBI Taxonomy" id="291169"/>
    <lineage>
        <taxon>Bacteria</taxon>
        <taxon>Pseudomonadati</taxon>
        <taxon>Pseudomonadota</taxon>
        <taxon>Gammaproteobacteria</taxon>
        <taxon>Thiotrichales</taxon>
        <taxon>Piscirickettsiaceae</taxon>
        <taxon>Methylophaga</taxon>
    </lineage>
</organism>
<dbReference type="GO" id="GO:0042780">
    <property type="term" value="P:tRNA 3'-end processing"/>
    <property type="evidence" value="ECO:0007669"/>
    <property type="project" value="UniProtKB-UniRule"/>
</dbReference>
<comment type="similarity">
    <text evidence="6">Belongs to the RNase D family.</text>
</comment>
<dbReference type="STRING" id="291169.A9E74_02334"/>
<dbReference type="GO" id="GO:0008408">
    <property type="term" value="F:3'-5' exonuclease activity"/>
    <property type="evidence" value="ECO:0007669"/>
    <property type="project" value="InterPro"/>
</dbReference>
<dbReference type="Gene3D" id="3.30.420.10">
    <property type="entry name" value="Ribonuclease H-like superfamily/Ribonuclease H"/>
    <property type="match status" value="1"/>
</dbReference>
<evidence type="ECO:0000313" key="8">
    <source>
        <dbReference type="EMBL" id="ODN65910.1"/>
    </source>
</evidence>
<dbReference type="HAMAP" id="MF_01899">
    <property type="entry name" value="RNase_D"/>
    <property type="match status" value="1"/>
</dbReference>
<dbReference type="EMBL" id="MCRI01000034">
    <property type="protein sequence ID" value="ODN65910.1"/>
    <property type="molecule type" value="Genomic_DNA"/>
</dbReference>
<dbReference type="InterPro" id="IPR012337">
    <property type="entry name" value="RNaseH-like_sf"/>
</dbReference>
<dbReference type="SMART" id="SM00474">
    <property type="entry name" value="35EXOc"/>
    <property type="match status" value="1"/>
</dbReference>
<protein>
    <recommendedName>
        <fullName evidence="6">Ribonuclease D</fullName>
        <shortName evidence="6">RNase D</shortName>
        <ecNumber evidence="6">3.1.13.5</ecNumber>
    </recommendedName>
</protein>
<keyword evidence="2 6" id="KW-0819">tRNA processing</keyword>
<evidence type="ECO:0000256" key="4">
    <source>
        <dbReference type="ARBA" id="ARBA00022801"/>
    </source>
</evidence>
<dbReference type="SMART" id="SM00341">
    <property type="entry name" value="HRDC"/>
    <property type="match status" value="1"/>
</dbReference>
<dbReference type="PANTHER" id="PTHR47649:SF1">
    <property type="entry name" value="RIBONUCLEASE D"/>
    <property type="match status" value="1"/>
</dbReference>
<comment type="cofactor">
    <cofactor evidence="6">
        <name>a divalent metal cation</name>
        <dbReference type="ChEBI" id="CHEBI:60240"/>
    </cofactor>
</comment>
<dbReference type="EC" id="3.1.13.5" evidence="6"/>
<keyword evidence="5 6" id="KW-0269">Exonuclease</keyword>
<dbReference type="InterPro" id="IPR044876">
    <property type="entry name" value="HRDC_dom_sf"/>
</dbReference>
<dbReference type="InterPro" id="IPR036397">
    <property type="entry name" value="RNaseH_sf"/>
</dbReference>
<dbReference type="GO" id="GO:0003676">
    <property type="term" value="F:nucleic acid binding"/>
    <property type="evidence" value="ECO:0007669"/>
    <property type="project" value="InterPro"/>
</dbReference>
<reference evidence="8 9" key="1">
    <citation type="submission" date="2016-07" db="EMBL/GenBank/DDBJ databases">
        <title>Draft Genome Sequence of Methylophaga muralis Bur 1.</title>
        <authorList>
            <person name="Vasilenko O.V."/>
            <person name="Doronina N.V."/>
            <person name="Shmareva M.N."/>
            <person name="Tarlachkov S.V."/>
            <person name="Mustakhimov I."/>
            <person name="Trotsenko Y.A."/>
        </authorList>
    </citation>
    <scope>NUCLEOTIDE SEQUENCE [LARGE SCALE GENOMIC DNA]</scope>
    <source>
        <strain evidence="8 9">Bur 1</strain>
    </source>
</reference>
<keyword evidence="9" id="KW-1185">Reference proteome</keyword>
<dbReference type="GO" id="GO:0005737">
    <property type="term" value="C:cytoplasm"/>
    <property type="evidence" value="ECO:0007669"/>
    <property type="project" value="UniProtKB-SubCell"/>
</dbReference>
<evidence type="ECO:0000256" key="6">
    <source>
        <dbReference type="HAMAP-Rule" id="MF_01899"/>
    </source>
</evidence>
<dbReference type="Proteomes" id="UP000094379">
    <property type="component" value="Unassembled WGS sequence"/>
</dbReference>
<gene>
    <name evidence="6 8" type="primary">rnd</name>
    <name evidence="8" type="ORF">A9E74_02334</name>
</gene>
<comment type="caution">
    <text evidence="8">The sequence shown here is derived from an EMBL/GenBank/DDBJ whole genome shotgun (WGS) entry which is preliminary data.</text>
</comment>
<proteinExistence type="inferred from homology"/>
<dbReference type="Pfam" id="PF00570">
    <property type="entry name" value="HRDC"/>
    <property type="match status" value="1"/>
</dbReference>
<keyword evidence="4 6" id="KW-0378">Hydrolase</keyword>
<sequence length="382" mass="43790">MTVLYIDSDEALSQFCQDIQHSKWLAIDTEFLREKTYYPQLCLIQIANDDVIACVDPIAIKDLSPLLDLLYQPQITLVFHAARQDLELLYLLKNTLPQNLFDTQLAATILGDGDQIGYGNLVKLRLDVSLDKAHSRADWTQRPLSAEQLEYAADDVRYLRELYHQMSADLEKQGRTEWLKEDFADLANANNYIADPETIWRKIRGAGKLKGVQLAVLQQLAAWREQRAIDRDRPRRWIIKDEVMLDLARFAPEKIEKLSQIRGLEARDIERSGRAIIDVISKAKQTPPEQWPILLRPEPLSNQQEALIDALMALLRKFCDDQSITPIAVASRKDIERLVRGETELSLLQGWRNQIVGHHLTAFIEGHLSVTADTQQIHTKEV</sequence>
<comment type="function">
    <text evidence="6">Exonuclease involved in the 3' processing of various precursor tRNAs. Initiates hydrolysis at the 3'-terminus of an RNA molecule and releases 5'-mononucleotides.</text>
</comment>
<comment type="subcellular location">
    <subcellularLocation>
        <location evidence="6">Cytoplasm</location>
    </subcellularLocation>
</comment>
<name>A0A1E3GPF3_9GAMM</name>
<evidence type="ECO:0000256" key="5">
    <source>
        <dbReference type="ARBA" id="ARBA00022839"/>
    </source>
</evidence>
<dbReference type="SUPFAM" id="SSF53098">
    <property type="entry name" value="Ribonuclease H-like"/>
    <property type="match status" value="1"/>
</dbReference>
<dbReference type="RefSeq" id="WP_069296728.1">
    <property type="nucleotide sequence ID" value="NZ_MCRI01000034.1"/>
</dbReference>
<accession>A0A1E3GPF3</accession>
<keyword evidence="3 6" id="KW-0540">Nuclease</keyword>
<keyword evidence="1 6" id="KW-0963">Cytoplasm</keyword>
<dbReference type="InterPro" id="IPR051086">
    <property type="entry name" value="RNase_D-like"/>
</dbReference>
<dbReference type="PROSITE" id="PS50967">
    <property type="entry name" value="HRDC"/>
    <property type="match status" value="1"/>
</dbReference>
<dbReference type="CDD" id="cd06142">
    <property type="entry name" value="RNaseD_exo"/>
    <property type="match status" value="1"/>
</dbReference>
<dbReference type="InterPro" id="IPR002121">
    <property type="entry name" value="HRDC_dom"/>
</dbReference>
<dbReference type="GO" id="GO:0033890">
    <property type="term" value="F:ribonuclease D activity"/>
    <property type="evidence" value="ECO:0007669"/>
    <property type="project" value="UniProtKB-UniRule"/>
</dbReference>
<dbReference type="InterPro" id="IPR010997">
    <property type="entry name" value="HRDC-like_sf"/>
</dbReference>
<evidence type="ECO:0000259" key="7">
    <source>
        <dbReference type="PROSITE" id="PS50967"/>
    </source>
</evidence>
<dbReference type="AlphaFoldDB" id="A0A1E3GPF3"/>
<dbReference type="SUPFAM" id="SSF47819">
    <property type="entry name" value="HRDC-like"/>
    <property type="match status" value="2"/>
</dbReference>
<feature type="domain" description="HRDC" evidence="7">
    <location>
        <begin position="210"/>
        <end position="290"/>
    </location>
</feature>
<dbReference type="Gene3D" id="1.10.150.80">
    <property type="entry name" value="HRDC domain"/>
    <property type="match status" value="2"/>
</dbReference>
<comment type="catalytic activity">
    <reaction evidence="6">
        <text>Exonucleolytic cleavage that removes extra residues from the 3'-terminus of tRNA to produce 5'-mononucleotides.</text>
        <dbReference type="EC" id="3.1.13.5"/>
    </reaction>
</comment>
<dbReference type="InterPro" id="IPR006292">
    <property type="entry name" value="RNase_D"/>
</dbReference>
<dbReference type="GO" id="GO:0000166">
    <property type="term" value="F:nucleotide binding"/>
    <property type="evidence" value="ECO:0007669"/>
    <property type="project" value="InterPro"/>
</dbReference>
<evidence type="ECO:0000256" key="3">
    <source>
        <dbReference type="ARBA" id="ARBA00022722"/>
    </source>
</evidence>
<dbReference type="Pfam" id="PF01612">
    <property type="entry name" value="DNA_pol_A_exo1"/>
    <property type="match status" value="1"/>
</dbReference>